<evidence type="ECO:0000313" key="1">
    <source>
        <dbReference type="EMBL" id="RJT30144.1"/>
    </source>
</evidence>
<evidence type="ECO:0000313" key="2">
    <source>
        <dbReference type="Proteomes" id="UP000275530"/>
    </source>
</evidence>
<organism evidence="1 2">
    <name type="scientific">Mesorhizobium jarvisii</name>
    <dbReference type="NCBI Taxonomy" id="1777867"/>
    <lineage>
        <taxon>Bacteria</taxon>
        <taxon>Pseudomonadati</taxon>
        <taxon>Pseudomonadota</taxon>
        <taxon>Alphaproteobacteria</taxon>
        <taxon>Hyphomicrobiales</taxon>
        <taxon>Phyllobacteriaceae</taxon>
        <taxon>Mesorhizobium</taxon>
    </lineage>
</organism>
<comment type="caution">
    <text evidence="1">The sequence shown here is derived from an EMBL/GenBank/DDBJ whole genome shotgun (WGS) entry which is preliminary data.</text>
</comment>
<proteinExistence type="predicted"/>
<dbReference type="AlphaFoldDB" id="A0A6M7TI30"/>
<accession>A0A6M7TI30</accession>
<keyword evidence="2" id="KW-1185">Reference proteome</keyword>
<gene>
    <name evidence="1" type="ORF">D3242_25835</name>
</gene>
<dbReference type="EMBL" id="QZXA01000011">
    <property type="protein sequence ID" value="RJT30144.1"/>
    <property type="molecule type" value="Genomic_DNA"/>
</dbReference>
<protein>
    <submittedName>
        <fullName evidence="1">Uncharacterized protein</fullName>
    </submittedName>
</protein>
<reference evidence="1 2" key="1">
    <citation type="submission" date="2018-09" db="EMBL/GenBank/DDBJ databases">
        <title>Mesorhizobium carmichaelinearum sp. nov. isolated from Carmichaelinea spp. root nodules in New Zealand.</title>
        <authorList>
            <person name="De Meyer S.E."/>
        </authorList>
    </citation>
    <scope>NUCLEOTIDE SEQUENCE [LARGE SCALE GENOMIC DNA]</scope>
    <source>
        <strain evidence="1 2">LMG 28313</strain>
    </source>
</reference>
<name>A0A6M7TI30_9HYPH</name>
<dbReference type="Proteomes" id="UP000275530">
    <property type="component" value="Unassembled WGS sequence"/>
</dbReference>
<sequence length="234" mass="26574">MFLGAETYRSPRVVESGELTDRGLAGVRRGRFGTPMAYRSTDIEHLHKSLAAQDRIRRAGRTPNGHALWTTAERAVLKKWFPDYIAMKMRLPERSMPAIRGQCHLMGLSTPKPAWTAADRARLKRLFPTVSKDELIAAFPGRTWTSLQVSGYQMGLKRWRKPYVKTSHPVIDDVREACRAKGHFMPDLDVYAGTGKYFSKLAQRRKKHDFRKVDKAVKALGGTLTIEWCNDDSA</sequence>